<gene>
    <name evidence="1" type="ORF">GCM10022214_26210</name>
</gene>
<dbReference type="InterPro" id="IPR042099">
    <property type="entry name" value="ANL_N_sf"/>
</dbReference>
<name>A0ABP7VL57_9ACTN</name>
<dbReference type="PANTHER" id="PTHR36932:SF1">
    <property type="entry name" value="CAPSULAR POLYSACCHARIDE BIOSYNTHESIS PROTEIN"/>
    <property type="match status" value="1"/>
</dbReference>
<comment type="caution">
    <text evidence="1">The sequence shown here is derived from an EMBL/GenBank/DDBJ whole genome shotgun (WGS) entry which is preliminary data.</text>
</comment>
<evidence type="ECO:0008006" key="3">
    <source>
        <dbReference type="Google" id="ProtNLM"/>
    </source>
</evidence>
<dbReference type="PANTHER" id="PTHR36932">
    <property type="entry name" value="CAPSULAR POLYSACCHARIDE BIOSYNTHESIS PROTEIN"/>
    <property type="match status" value="1"/>
</dbReference>
<keyword evidence="2" id="KW-1185">Reference proteome</keyword>
<evidence type="ECO:0000313" key="1">
    <source>
        <dbReference type="EMBL" id="GAA4069674.1"/>
    </source>
</evidence>
<accession>A0ABP7VL57</accession>
<dbReference type="Gene3D" id="3.40.50.12780">
    <property type="entry name" value="N-terminal domain of ligase-like"/>
    <property type="match status" value="1"/>
</dbReference>
<organism evidence="1 2">
    <name type="scientific">Actinomadura miaoliensis</name>
    <dbReference type="NCBI Taxonomy" id="430685"/>
    <lineage>
        <taxon>Bacteria</taxon>
        <taxon>Bacillati</taxon>
        <taxon>Actinomycetota</taxon>
        <taxon>Actinomycetes</taxon>
        <taxon>Streptosporangiales</taxon>
        <taxon>Thermomonosporaceae</taxon>
        <taxon>Actinomadura</taxon>
    </lineage>
</organism>
<dbReference type="RefSeq" id="WP_344945812.1">
    <property type="nucleotide sequence ID" value="NZ_BAAAZG010000016.1"/>
</dbReference>
<dbReference type="InterPro" id="IPR053158">
    <property type="entry name" value="CapK_Type1_Caps_Biosynth"/>
</dbReference>
<reference evidence="2" key="1">
    <citation type="journal article" date="2019" name="Int. J. Syst. Evol. Microbiol.">
        <title>The Global Catalogue of Microorganisms (GCM) 10K type strain sequencing project: providing services to taxonomists for standard genome sequencing and annotation.</title>
        <authorList>
            <consortium name="The Broad Institute Genomics Platform"/>
            <consortium name="The Broad Institute Genome Sequencing Center for Infectious Disease"/>
            <person name="Wu L."/>
            <person name="Ma J."/>
        </authorList>
    </citation>
    <scope>NUCLEOTIDE SEQUENCE [LARGE SCALE GENOMIC DNA]</scope>
    <source>
        <strain evidence="2">JCM 16702</strain>
    </source>
</reference>
<sequence>MKVSTVRLLADARRAKAGGEQAMASRHQARLAELVAWARTRSPYYRHLYQDLPTDLAHGAADLADLPVTRKSELMAAFDDWVTDPAVTLAQARAFADDPARIGEPFAGRYTLTTTSGTTGTHGIFLQDDRAAAVTGAMMARMLLTWLNAGDVARIVRGGERMALVAPVGGHFASTVAADRLRGQSRIASFSVQQPMDELVAQLNAFRPAVLAPYASIGALLAGEAEAGRLRIDPALVILSAEGLPLPEYARIAAALSTKVRTS</sequence>
<evidence type="ECO:0000313" key="2">
    <source>
        <dbReference type="Proteomes" id="UP001500683"/>
    </source>
</evidence>
<protein>
    <recommendedName>
        <fullName evidence="3">Phenylacetate--CoA ligase family protein</fullName>
    </recommendedName>
</protein>
<dbReference type="EMBL" id="BAAAZG010000016">
    <property type="protein sequence ID" value="GAA4069674.1"/>
    <property type="molecule type" value="Genomic_DNA"/>
</dbReference>
<proteinExistence type="predicted"/>
<dbReference type="Proteomes" id="UP001500683">
    <property type="component" value="Unassembled WGS sequence"/>
</dbReference>